<dbReference type="Gene3D" id="3.40.50.410">
    <property type="entry name" value="von Willebrand factor, type A domain"/>
    <property type="match status" value="2"/>
</dbReference>
<accession>A0ABY7DYC6</accession>
<dbReference type="InterPro" id="IPR050525">
    <property type="entry name" value="ECM_Assembly_Org"/>
</dbReference>
<gene>
    <name evidence="2" type="ORF">MAR_009063</name>
</gene>
<dbReference type="InterPro" id="IPR036465">
    <property type="entry name" value="vWFA_dom_sf"/>
</dbReference>
<name>A0ABY7DYC6_MYAAR</name>
<proteinExistence type="predicted"/>
<dbReference type="PROSITE" id="PS01186">
    <property type="entry name" value="EGF_2"/>
    <property type="match status" value="1"/>
</dbReference>
<dbReference type="SMART" id="SM00327">
    <property type="entry name" value="VWA"/>
    <property type="match status" value="2"/>
</dbReference>
<dbReference type="EMBL" id="CP111015">
    <property type="protein sequence ID" value="WAR02505.1"/>
    <property type="molecule type" value="Genomic_DNA"/>
</dbReference>
<feature type="domain" description="EGF-like" evidence="1">
    <location>
        <begin position="20"/>
        <end position="31"/>
    </location>
</feature>
<dbReference type="InterPro" id="IPR002035">
    <property type="entry name" value="VWF_A"/>
</dbReference>
<reference evidence="2" key="1">
    <citation type="submission" date="2022-11" db="EMBL/GenBank/DDBJ databases">
        <title>Centuries of genome instability and evolution in soft-shell clam transmissible cancer (bioRxiv).</title>
        <authorList>
            <person name="Hart S.F.M."/>
            <person name="Yonemitsu M.A."/>
            <person name="Giersch R.M."/>
            <person name="Beal B.F."/>
            <person name="Arriagada G."/>
            <person name="Davis B.W."/>
            <person name="Ostrander E.A."/>
            <person name="Goff S.P."/>
            <person name="Metzger M.J."/>
        </authorList>
    </citation>
    <scope>NUCLEOTIDE SEQUENCE</scope>
    <source>
        <strain evidence="2">MELC-2E11</strain>
        <tissue evidence="2">Siphon/mantle</tissue>
    </source>
</reference>
<dbReference type="CDD" id="cd00054">
    <property type="entry name" value="EGF_CA"/>
    <property type="match status" value="1"/>
</dbReference>
<evidence type="ECO:0000313" key="2">
    <source>
        <dbReference type="EMBL" id="WAR02505.1"/>
    </source>
</evidence>
<dbReference type="InterPro" id="IPR000742">
    <property type="entry name" value="EGF"/>
</dbReference>
<dbReference type="Gene3D" id="2.10.25.10">
    <property type="entry name" value="Laminin"/>
    <property type="match status" value="1"/>
</dbReference>
<keyword evidence="3" id="KW-1185">Reference proteome</keyword>
<dbReference type="CDD" id="cd01450">
    <property type="entry name" value="vWFA_subfamily_ECM"/>
    <property type="match status" value="1"/>
</dbReference>
<dbReference type="PRINTS" id="PR00453">
    <property type="entry name" value="VWFADOMAIN"/>
</dbReference>
<dbReference type="SUPFAM" id="SSF53300">
    <property type="entry name" value="vWA-like"/>
    <property type="match status" value="2"/>
</dbReference>
<evidence type="ECO:0000313" key="3">
    <source>
        <dbReference type="Proteomes" id="UP001164746"/>
    </source>
</evidence>
<dbReference type="PANTHER" id="PTHR24020">
    <property type="entry name" value="COLLAGEN ALPHA"/>
    <property type="match status" value="1"/>
</dbReference>
<protein>
    <submittedName>
        <fullName evidence="2">VWA2-like protein</fullName>
    </submittedName>
</protein>
<dbReference type="Pfam" id="PF00008">
    <property type="entry name" value="EGF"/>
    <property type="match status" value="1"/>
</dbReference>
<dbReference type="Proteomes" id="UP001164746">
    <property type="component" value="Chromosome 4"/>
</dbReference>
<dbReference type="PANTHER" id="PTHR24020:SF84">
    <property type="entry name" value="VWFA DOMAIN-CONTAINING PROTEIN"/>
    <property type="match status" value="1"/>
</dbReference>
<dbReference type="Pfam" id="PF00092">
    <property type="entry name" value="VWA"/>
    <property type="match status" value="2"/>
</dbReference>
<organism evidence="2 3">
    <name type="scientific">Mya arenaria</name>
    <name type="common">Soft-shell clam</name>
    <dbReference type="NCBI Taxonomy" id="6604"/>
    <lineage>
        <taxon>Eukaryota</taxon>
        <taxon>Metazoa</taxon>
        <taxon>Spiralia</taxon>
        <taxon>Lophotrochozoa</taxon>
        <taxon>Mollusca</taxon>
        <taxon>Bivalvia</taxon>
        <taxon>Autobranchia</taxon>
        <taxon>Heteroconchia</taxon>
        <taxon>Euheterodonta</taxon>
        <taxon>Imparidentia</taxon>
        <taxon>Neoheterodontei</taxon>
        <taxon>Myida</taxon>
        <taxon>Myoidea</taxon>
        <taxon>Myidae</taxon>
        <taxon>Mya</taxon>
    </lineage>
</organism>
<sequence length="437" mass="48156">MDKPCMNGATCHRLTADFRCECVPGYTDKSCSTANCQPTMADVIFLLDSSISQTENDFQNQLAFVNQFIDHVVVDERNFRIGVVTFSFKAHLEIGLNDYNDNVTLKQAVNNITFRPGGTLTHLGLKKVTEHVNGISSKRVLGISAKRYVFLLTDGMSTSRQLTLTAAADLRKSVTKVLAIGIGSEVSHDELLGVASPGDERAPEYVFSVHNFNALYTVIQQLVALTCDECFWNTSSDVTFLLDMRSDISDFEFSQAVDALTYILTDTLNQNFNVTVRLALVSYDDDGVQIHRNLTDTTTTESFVQYIQTLTVVRSCEGETAESCVSLNIDTLDKALRKIEQEIFNESAEVTRQIIILLTSGDPRVSTEPGSTLARMKDSGLLVFVVGLGERFGIEAAKGLASDPAYVFVSRSGEPHTNLDVIATEVFYSSCQLSNDF</sequence>
<dbReference type="CDD" id="cd00198">
    <property type="entry name" value="vWFA"/>
    <property type="match status" value="1"/>
</dbReference>
<evidence type="ECO:0000259" key="1">
    <source>
        <dbReference type="PROSITE" id="PS01186"/>
    </source>
</evidence>